<evidence type="ECO:0000313" key="5">
    <source>
        <dbReference type="Proteomes" id="UP000321083"/>
    </source>
</evidence>
<accession>A0A5C6M4W7</accession>
<evidence type="ECO:0000313" key="4">
    <source>
        <dbReference type="EMBL" id="TWW09022.1"/>
    </source>
</evidence>
<dbReference type="EMBL" id="SRHE01000415">
    <property type="protein sequence ID" value="TWW09022.1"/>
    <property type="molecule type" value="Genomic_DNA"/>
</dbReference>
<comment type="similarity">
    <text evidence="3">Belongs to the trans-sulfuration enzymes family.</text>
</comment>
<dbReference type="GO" id="GO:0019346">
    <property type="term" value="P:transsulfuration"/>
    <property type="evidence" value="ECO:0007669"/>
    <property type="project" value="InterPro"/>
</dbReference>
<name>A0A5C6M4W7_9PLAN</name>
<dbReference type="Pfam" id="PF01053">
    <property type="entry name" value="Cys_Met_Meta_PP"/>
    <property type="match status" value="1"/>
</dbReference>
<reference evidence="4 5" key="2">
    <citation type="submission" date="2019-08" db="EMBL/GenBank/DDBJ databases">
        <authorList>
            <person name="Henke P."/>
        </authorList>
    </citation>
    <scope>NUCLEOTIDE SEQUENCE [LARGE SCALE GENOMIC DNA]</scope>
    <source>
        <strain evidence="4">Phe10_nw2017</strain>
    </source>
</reference>
<dbReference type="SUPFAM" id="SSF53383">
    <property type="entry name" value="PLP-dependent transferases"/>
    <property type="match status" value="1"/>
</dbReference>
<dbReference type="InterPro" id="IPR015424">
    <property type="entry name" value="PyrdxlP-dep_Trfase"/>
</dbReference>
<reference evidence="4 5" key="1">
    <citation type="submission" date="2019-08" db="EMBL/GenBank/DDBJ databases">
        <title>100 year-old enigma solved: identification of Planctomyces bekefii, the type genus and species of the phylum Planctomycetes.</title>
        <authorList>
            <person name="Svetlana D.N."/>
            <person name="Overmann J."/>
        </authorList>
    </citation>
    <scope>NUCLEOTIDE SEQUENCE [LARGE SCALE GENOMIC DNA]</scope>
    <source>
        <strain evidence="4">Phe10_nw2017</strain>
    </source>
</reference>
<dbReference type="GO" id="GO:0003962">
    <property type="term" value="F:cystathionine gamma-synthase activity"/>
    <property type="evidence" value="ECO:0007669"/>
    <property type="project" value="TreeGrafter"/>
</dbReference>
<dbReference type="InterPro" id="IPR051750">
    <property type="entry name" value="Trans-sulfuration_enzymes"/>
</dbReference>
<dbReference type="Gene3D" id="3.90.1150.10">
    <property type="entry name" value="Aspartate Aminotransferase, domain 1"/>
    <property type="match status" value="1"/>
</dbReference>
<dbReference type="Proteomes" id="UP000321083">
    <property type="component" value="Unassembled WGS sequence"/>
</dbReference>
<dbReference type="PANTHER" id="PTHR42699">
    <property type="match status" value="1"/>
</dbReference>
<gene>
    <name evidence="4" type="primary">metC</name>
    <name evidence="4" type="synonym">metB</name>
    <name evidence="4" type="ORF">E3A20_18490</name>
</gene>
<dbReference type="InterPro" id="IPR000277">
    <property type="entry name" value="Cys/Met-Metab_PyrdxlP-dep_enz"/>
</dbReference>
<sequence>MSGTETRNLLLEPRWRAAELGAPMPDSTHAASACLPLWEHNIRYEEGDPQVVDRLRAAYPRFCLHPLVRQLCRQVFGAEGAGLIFPTVRCAERAAAHVRNRGGAVTELIPVAGTGATGVRVPSDDFGRLKEYWQHAGEIVSSRAAESLLSGSVAAVTETESRRAVRGRFARYGGCAEDVAWLFPSGMAAIACVWRAIRRLDPQRPTVQFGFPYVDTLKIQQRFHPQAWHFLPRGDAGDLERLAGLLQSQSISALFCETPTNPLLTMPDLAALRRLADEHGFLLIVDDTLAAVINDNPLPWADAVATSLTKYFSGQGDVLAGGLRLNQQRPTADRLRAAVEAEFEELLCDADAEVLERNSRDVAERVQVINRNAAELSERLSRHPAVQHVYYPAATSADTGRGGLMSIVLRSAAERTAGVFDRLQVCKGPNLGTSFTLCCPYTILAHYTELDDVEAVGVSRWLLRISVGTEPLEDLWGRFAAALDGV</sequence>
<evidence type="ECO:0000256" key="1">
    <source>
        <dbReference type="ARBA" id="ARBA00001933"/>
    </source>
</evidence>
<dbReference type="Gene3D" id="3.40.640.10">
    <property type="entry name" value="Type I PLP-dependent aspartate aminotransferase-like (Major domain)"/>
    <property type="match status" value="1"/>
</dbReference>
<dbReference type="InterPro" id="IPR015421">
    <property type="entry name" value="PyrdxlP-dep_Trfase_major"/>
</dbReference>
<keyword evidence="2 3" id="KW-0663">Pyridoxal phosphate</keyword>
<keyword evidence="5" id="KW-1185">Reference proteome</keyword>
<dbReference type="PANTHER" id="PTHR42699:SF1">
    <property type="entry name" value="CYSTATHIONINE GAMMA-SYNTHASE-RELATED"/>
    <property type="match status" value="1"/>
</dbReference>
<comment type="caution">
    <text evidence="4">The sequence shown here is derived from an EMBL/GenBank/DDBJ whole genome shotgun (WGS) entry which is preliminary data.</text>
</comment>
<proteinExistence type="inferred from homology"/>
<evidence type="ECO:0000256" key="3">
    <source>
        <dbReference type="RuleBase" id="RU362118"/>
    </source>
</evidence>
<dbReference type="GO" id="GO:0030170">
    <property type="term" value="F:pyridoxal phosphate binding"/>
    <property type="evidence" value="ECO:0007669"/>
    <property type="project" value="InterPro"/>
</dbReference>
<dbReference type="InterPro" id="IPR015422">
    <property type="entry name" value="PyrdxlP-dep_Trfase_small"/>
</dbReference>
<evidence type="ECO:0000256" key="2">
    <source>
        <dbReference type="ARBA" id="ARBA00022898"/>
    </source>
</evidence>
<comment type="cofactor">
    <cofactor evidence="1 3">
        <name>pyridoxal 5'-phosphate</name>
        <dbReference type="ChEBI" id="CHEBI:597326"/>
    </cofactor>
</comment>
<protein>
    <submittedName>
        <fullName evidence="4">Cystathionine gamma-synthase</fullName>
    </submittedName>
</protein>
<organism evidence="4 5">
    <name type="scientific">Planctomyces bekefii</name>
    <dbReference type="NCBI Taxonomy" id="1653850"/>
    <lineage>
        <taxon>Bacteria</taxon>
        <taxon>Pseudomonadati</taxon>
        <taxon>Planctomycetota</taxon>
        <taxon>Planctomycetia</taxon>
        <taxon>Planctomycetales</taxon>
        <taxon>Planctomycetaceae</taxon>
        <taxon>Planctomyces</taxon>
    </lineage>
</organism>
<dbReference type="AlphaFoldDB" id="A0A5C6M4W7"/>